<evidence type="ECO:0000313" key="4">
    <source>
        <dbReference type="EMBL" id="KAK9764150.1"/>
    </source>
</evidence>
<name>A0ABR2WRL4_9FUNG</name>
<evidence type="ECO:0000313" key="5">
    <source>
        <dbReference type="Proteomes" id="UP001479436"/>
    </source>
</evidence>
<dbReference type="SMART" id="SM00479">
    <property type="entry name" value="EXOIII"/>
    <property type="match status" value="1"/>
</dbReference>
<keyword evidence="5" id="KW-1185">Reference proteome</keyword>
<evidence type="ECO:0000256" key="1">
    <source>
        <dbReference type="ARBA" id="ARBA00022722"/>
    </source>
</evidence>
<reference evidence="4 5" key="1">
    <citation type="submission" date="2023-04" db="EMBL/GenBank/DDBJ databases">
        <title>Genome of Basidiobolus ranarum AG-B5.</title>
        <authorList>
            <person name="Stajich J.E."/>
            <person name="Carter-House D."/>
            <person name="Gryganskyi A."/>
        </authorList>
    </citation>
    <scope>NUCLEOTIDE SEQUENCE [LARGE SCALE GENOMIC DNA]</scope>
    <source>
        <strain evidence="4 5">AG-B5</strain>
    </source>
</reference>
<keyword evidence="2" id="KW-0378">Hydrolase</keyword>
<accession>A0ABR2WRL4</accession>
<dbReference type="InterPro" id="IPR013520">
    <property type="entry name" value="Ribonucl_H"/>
</dbReference>
<organism evidence="4 5">
    <name type="scientific">Basidiobolus ranarum</name>
    <dbReference type="NCBI Taxonomy" id="34480"/>
    <lineage>
        <taxon>Eukaryota</taxon>
        <taxon>Fungi</taxon>
        <taxon>Fungi incertae sedis</taxon>
        <taxon>Zoopagomycota</taxon>
        <taxon>Entomophthoromycotina</taxon>
        <taxon>Basidiobolomycetes</taxon>
        <taxon>Basidiobolales</taxon>
        <taxon>Basidiobolaceae</taxon>
        <taxon>Basidiobolus</taxon>
    </lineage>
</organism>
<dbReference type="InterPro" id="IPR036397">
    <property type="entry name" value="RNaseH_sf"/>
</dbReference>
<evidence type="ECO:0000259" key="3">
    <source>
        <dbReference type="SMART" id="SM00479"/>
    </source>
</evidence>
<evidence type="ECO:0000256" key="2">
    <source>
        <dbReference type="ARBA" id="ARBA00022801"/>
    </source>
</evidence>
<comment type="caution">
    <text evidence="4">The sequence shown here is derived from an EMBL/GenBank/DDBJ whole genome shotgun (WGS) entry which is preliminary data.</text>
</comment>
<proteinExistence type="predicted"/>
<sequence>MLGITNTMFDKDPVYSIDVECIATGRGHNDRAVCSVAVVDQNLQVVFERLVKPALKIHNYLTPITGFTQGDLDCGESLEVVLRDLYTFLPKNSIIIGQAIDGDLTWLRLQQGVHFKGRVDLAQEFASQHPVYGSIMYHSLAHTSRVLLGYECFESSGSHTAANDAIASMMLYNEYIVTNKIAQAKHILAIASRPLPSIAKRMNYRCDDVCMAAYMPRLCFCGAQSKRSC</sequence>
<gene>
    <name evidence="4" type="ORF">K7432_008593</name>
</gene>
<dbReference type="PANTHER" id="PTHR12801:SF159">
    <property type="entry name" value="C3H1-TYPE DOMAIN-CONTAINING PROTEIN"/>
    <property type="match status" value="1"/>
</dbReference>
<keyword evidence="1" id="KW-0540">Nuclease</keyword>
<dbReference type="InterPro" id="IPR012337">
    <property type="entry name" value="RNaseH-like_sf"/>
</dbReference>
<feature type="domain" description="Exonuclease" evidence="3">
    <location>
        <begin position="13"/>
        <end position="181"/>
    </location>
</feature>
<dbReference type="PANTHER" id="PTHR12801">
    <property type="entry name" value="RNA EXONUCLEASE REXO1 / RECO3 FAMILY MEMBER-RELATED"/>
    <property type="match status" value="1"/>
</dbReference>
<dbReference type="SUPFAM" id="SSF53098">
    <property type="entry name" value="Ribonuclease H-like"/>
    <property type="match status" value="1"/>
</dbReference>
<protein>
    <recommendedName>
        <fullName evidence="3">Exonuclease domain-containing protein</fullName>
    </recommendedName>
</protein>
<dbReference type="Gene3D" id="3.30.420.10">
    <property type="entry name" value="Ribonuclease H-like superfamily/Ribonuclease H"/>
    <property type="match status" value="1"/>
</dbReference>
<dbReference type="EMBL" id="JASJQH010000484">
    <property type="protein sequence ID" value="KAK9764150.1"/>
    <property type="molecule type" value="Genomic_DNA"/>
</dbReference>
<dbReference type="Proteomes" id="UP001479436">
    <property type="component" value="Unassembled WGS sequence"/>
</dbReference>
<dbReference type="InterPro" id="IPR047021">
    <property type="entry name" value="REXO1/3/4-like"/>
</dbReference>
<dbReference type="Pfam" id="PF00929">
    <property type="entry name" value="RNase_T"/>
    <property type="match status" value="1"/>
</dbReference>